<dbReference type="AlphaFoldDB" id="A0A329RDM6"/>
<evidence type="ECO:0000256" key="3">
    <source>
        <dbReference type="ARBA" id="ARBA00022679"/>
    </source>
</evidence>
<dbReference type="EMBL" id="MJFZ01001314">
    <property type="protein sequence ID" value="RAW22441.1"/>
    <property type="molecule type" value="Genomic_DNA"/>
</dbReference>
<evidence type="ECO:0000256" key="4">
    <source>
        <dbReference type="SAM" id="MobiDB-lite"/>
    </source>
</evidence>
<dbReference type="GO" id="GO:0008173">
    <property type="term" value="F:RNA methyltransferase activity"/>
    <property type="evidence" value="ECO:0007669"/>
    <property type="project" value="InterPro"/>
</dbReference>
<dbReference type="InterPro" id="IPR001537">
    <property type="entry name" value="SpoU_MeTrfase"/>
</dbReference>
<sequence>MSSGDTTDAAPERLRRAETVLQHRTSRIVLVLEQCMDSHNHQAVLRTAEALGIQHVWLIAANDQQLKTHPDKSNKRNKKTSGKKITKNCAVWLTVLEFSSIAACLEALRENEMTIWATDLSPQAEPLVASNKPNELPARLAIVIGRETNGVSPEMLRAAHRRVYLPLFGFKVRGDLDEQEKQRIREKWHPQLVSNPTQAAQAEPWTSGRVPIRPLDDLRREKHEAWVPKSVRRRERKMPEVRERLGKRKQPESEVPSDGSQPDKKE</sequence>
<evidence type="ECO:0000256" key="1">
    <source>
        <dbReference type="ARBA" id="ARBA00022555"/>
    </source>
</evidence>
<proteinExistence type="predicted"/>
<dbReference type="VEuPathDB" id="FungiDB:PC110_g21120"/>
<keyword evidence="3" id="KW-0808">Transferase</keyword>
<keyword evidence="1" id="KW-0820">tRNA-binding</keyword>
<feature type="region of interest" description="Disordered" evidence="4">
    <location>
        <begin position="187"/>
        <end position="266"/>
    </location>
</feature>
<protein>
    <recommendedName>
        <fullName evidence="5">tRNA/rRNA methyltransferase SpoU type domain-containing protein</fullName>
    </recommendedName>
</protein>
<keyword evidence="7" id="KW-1185">Reference proteome</keyword>
<dbReference type="CDD" id="cd18092">
    <property type="entry name" value="SpoU-like_TrmH"/>
    <property type="match status" value="1"/>
</dbReference>
<dbReference type="STRING" id="29920.A0A329RDM6"/>
<feature type="compositionally biased region" description="Basic and acidic residues" evidence="4">
    <location>
        <begin position="237"/>
        <end position="252"/>
    </location>
</feature>
<dbReference type="PANTHER" id="PTHR43453">
    <property type="entry name" value="RRNA METHYLASE-LIKE"/>
    <property type="match status" value="1"/>
</dbReference>
<dbReference type="SUPFAM" id="SSF75217">
    <property type="entry name" value="alpha/beta knot"/>
    <property type="match status" value="1"/>
</dbReference>
<comment type="caution">
    <text evidence="6">The sequence shown here is derived from an EMBL/GenBank/DDBJ whole genome shotgun (WGS) entry which is preliminary data.</text>
</comment>
<accession>A0A329RDM6</accession>
<reference evidence="6 7" key="1">
    <citation type="submission" date="2018-01" db="EMBL/GenBank/DDBJ databases">
        <title>Draft genome of the strawberry crown rot pathogen Phytophthora cactorum.</title>
        <authorList>
            <person name="Armitage A.D."/>
            <person name="Lysoe E."/>
            <person name="Nellist C.F."/>
            <person name="Harrison R.J."/>
            <person name="Brurberg M.B."/>
        </authorList>
    </citation>
    <scope>NUCLEOTIDE SEQUENCE [LARGE SCALE GENOMIC DNA]</scope>
    <source>
        <strain evidence="6 7">10300</strain>
    </source>
</reference>
<dbReference type="GO" id="GO:0000049">
    <property type="term" value="F:tRNA binding"/>
    <property type="evidence" value="ECO:0007669"/>
    <property type="project" value="UniProtKB-KW"/>
</dbReference>
<gene>
    <name evidence="6" type="ORF">PC110_g21120</name>
</gene>
<evidence type="ECO:0000259" key="5">
    <source>
        <dbReference type="Pfam" id="PF00588"/>
    </source>
</evidence>
<dbReference type="Gene3D" id="3.40.1280.10">
    <property type="match status" value="1"/>
</dbReference>
<evidence type="ECO:0000313" key="6">
    <source>
        <dbReference type="EMBL" id="RAW22441.1"/>
    </source>
</evidence>
<dbReference type="OrthoDB" id="241340at2759"/>
<feature type="compositionally biased region" description="Basic and acidic residues" evidence="4">
    <location>
        <begin position="214"/>
        <end position="226"/>
    </location>
</feature>
<evidence type="ECO:0000313" key="7">
    <source>
        <dbReference type="Proteomes" id="UP000251314"/>
    </source>
</evidence>
<organism evidence="6 7">
    <name type="scientific">Phytophthora cactorum</name>
    <dbReference type="NCBI Taxonomy" id="29920"/>
    <lineage>
        <taxon>Eukaryota</taxon>
        <taxon>Sar</taxon>
        <taxon>Stramenopiles</taxon>
        <taxon>Oomycota</taxon>
        <taxon>Peronosporomycetes</taxon>
        <taxon>Peronosporales</taxon>
        <taxon>Peronosporaceae</taxon>
        <taxon>Phytophthora</taxon>
    </lineage>
</organism>
<dbReference type="Proteomes" id="UP000251314">
    <property type="component" value="Unassembled WGS sequence"/>
</dbReference>
<keyword evidence="2" id="KW-0489">Methyltransferase</keyword>
<dbReference type="Pfam" id="PF00588">
    <property type="entry name" value="SpoU_methylase"/>
    <property type="match status" value="1"/>
</dbReference>
<name>A0A329RDM6_9STRA</name>
<dbReference type="InterPro" id="IPR033671">
    <property type="entry name" value="TrmH"/>
</dbReference>
<dbReference type="GO" id="GO:0002938">
    <property type="term" value="P:tRNA guanine ribose methylation"/>
    <property type="evidence" value="ECO:0007669"/>
    <property type="project" value="TreeGrafter"/>
</dbReference>
<evidence type="ECO:0000256" key="2">
    <source>
        <dbReference type="ARBA" id="ARBA00022603"/>
    </source>
</evidence>
<dbReference type="InterPro" id="IPR029026">
    <property type="entry name" value="tRNA_m1G_MTases_N"/>
</dbReference>
<keyword evidence="1" id="KW-0694">RNA-binding</keyword>
<dbReference type="PANTHER" id="PTHR43453:SF3">
    <property type="entry name" value="TRNA_RRNA METHYLTRANSFERASE SPOU TYPE DOMAIN-CONTAINING PROTEIN"/>
    <property type="match status" value="1"/>
</dbReference>
<dbReference type="InterPro" id="IPR029028">
    <property type="entry name" value="Alpha/beta_knot_MTases"/>
</dbReference>
<feature type="domain" description="tRNA/rRNA methyltransferase SpoU type" evidence="5">
    <location>
        <begin position="28"/>
        <end position="169"/>
    </location>
</feature>